<name>A0ABY5A1Y5_9GAMM</name>
<evidence type="ECO:0000313" key="1">
    <source>
        <dbReference type="EMBL" id="USR37610.1"/>
    </source>
</evidence>
<dbReference type="GeneID" id="300081902"/>
<evidence type="ECO:0000313" key="2">
    <source>
        <dbReference type="Proteomes" id="UP001054897"/>
    </source>
</evidence>
<reference evidence="1" key="1">
    <citation type="submission" date="2022-06" db="EMBL/GenBank/DDBJ databases">
        <title>Complete genome of Pseudomonas hydrolytica DSWY01T.</title>
        <authorList>
            <person name="Jung J."/>
            <person name="Jeon C.O."/>
        </authorList>
    </citation>
    <scope>NUCLEOTIDE SEQUENCE</scope>
    <source>
        <strain evidence="1">DSWY01</strain>
    </source>
</reference>
<accession>A0ABY5A1Y5</accession>
<protein>
    <submittedName>
        <fullName evidence="1">Uncharacterized protein</fullName>
    </submittedName>
</protein>
<dbReference type="Proteomes" id="UP001054897">
    <property type="component" value="Chromosome"/>
</dbReference>
<gene>
    <name evidence="1" type="ORF">L1F06_012985</name>
</gene>
<proteinExistence type="predicted"/>
<organism evidence="1 2">
    <name type="scientific">Ectopseudomonas hydrolytica</name>
    <dbReference type="NCBI Taxonomy" id="2493633"/>
    <lineage>
        <taxon>Bacteria</taxon>
        <taxon>Pseudomonadati</taxon>
        <taxon>Pseudomonadota</taxon>
        <taxon>Gammaproteobacteria</taxon>
        <taxon>Pseudomonadales</taxon>
        <taxon>Pseudomonadaceae</taxon>
        <taxon>Ectopseudomonas</taxon>
    </lineage>
</organism>
<dbReference type="RefSeq" id="WP_244268103.1">
    <property type="nucleotide sequence ID" value="NZ_CP099397.1"/>
</dbReference>
<sequence>MNKARISGRIRRFPGSRPIAMHYDVTRIFSSPQGYLVEIGSAKRQPDAPKPIREWLWVTEQSVTSLQLLHTNDDMRARAARLQLDGPHAQLAWPKGEQLTLTASSVQELPALQRQLIHNHLS</sequence>
<keyword evidence="2" id="KW-1185">Reference proteome</keyword>
<dbReference type="EMBL" id="CP099397">
    <property type="protein sequence ID" value="USR37610.1"/>
    <property type="molecule type" value="Genomic_DNA"/>
</dbReference>